<dbReference type="EMBL" id="BAABGP010000026">
    <property type="protein sequence ID" value="GAA4491559.1"/>
    <property type="molecule type" value="Genomic_DNA"/>
</dbReference>
<dbReference type="SUPFAM" id="SSF48208">
    <property type="entry name" value="Six-hairpin glycosidases"/>
    <property type="match status" value="1"/>
</dbReference>
<dbReference type="InterPro" id="IPR008928">
    <property type="entry name" value="6-hairpin_glycosidase_sf"/>
</dbReference>
<dbReference type="InterPro" id="IPR012341">
    <property type="entry name" value="6hp_glycosidase-like_sf"/>
</dbReference>
<evidence type="ECO:0000313" key="1">
    <source>
        <dbReference type="EMBL" id="GAA4491559.1"/>
    </source>
</evidence>
<sequence length="735" mass="81985">MRDPKFSANGDDKVEVEMGESKAKANGIDRESLISRHNVLIEGLDPEHVLTVGNGDFAYSLDLTGMQTFPDFHDQSAAWNEAMRHANGNPVDAFVAAPTVNTATMSNWAWHEMPNPENYVLDDAMTEYQTARGTVSYPDRYAFTAEGQVAEGFEAGAWLHANPHRLDLGRIGLVLRESVSSDPVTDPARITDGTQSLDLWAGVVASSFTFSEHTVTVETVASPDTDTVAFRVASPLLADGRLAIGFSFPYGSEGFLDTGDWFSVERHTSELEIVENGRATITRKLDNSTYVEEIRFDSGTLREVAAHRFELTTPADSILLTVQFAPDRSRLAAVGSFADIMESSRASWRDFWESGAAIELVAEDDHRAFELERRVVLSQYLTKVNSSGLLPPQETGLITNSWHGKFHLEMHFWHAAHFAGWGRSDLMERSLPWYLSILDMARQTAARQGYPGARWPKQVGPDGRESPSEIGSLLIWQQPHILYMLELAWGAGTPVHRTQLLERFATLVDDTATFMGAFVEERDGLFHLGPPVMPAQEYYDARTSEDPTFELAYWWWGLEIAQRWRERTGAARRNDWTDVQHRLATPCVRDGRYQAIATPPYLRRDDHPSLLAALGVVPPTPLIDPETMFATLQDVLQNWDWSTAFGWDYPVMAMTAARLGHGELAVDVLTREAVKNRFTEIGHNPQLGSLLPVYLPSNGALLAAISFMATAGPDATPLFPDDWNVRAEGFIPWPF</sequence>
<proteinExistence type="predicted"/>
<reference evidence="2" key="1">
    <citation type="journal article" date="2019" name="Int. J. Syst. Evol. Microbiol.">
        <title>The Global Catalogue of Microorganisms (GCM) 10K type strain sequencing project: providing services to taxonomists for standard genome sequencing and annotation.</title>
        <authorList>
            <consortium name="The Broad Institute Genomics Platform"/>
            <consortium name="The Broad Institute Genome Sequencing Center for Infectious Disease"/>
            <person name="Wu L."/>
            <person name="Ma J."/>
        </authorList>
    </citation>
    <scope>NUCLEOTIDE SEQUENCE [LARGE SCALE GENOMIC DNA]</scope>
    <source>
        <strain evidence="2">JCM 17839</strain>
    </source>
</reference>
<name>A0ABP8PU29_9MICO</name>
<dbReference type="Proteomes" id="UP001500731">
    <property type="component" value="Unassembled WGS sequence"/>
</dbReference>
<evidence type="ECO:0008006" key="3">
    <source>
        <dbReference type="Google" id="ProtNLM"/>
    </source>
</evidence>
<comment type="caution">
    <text evidence="1">The sequence shown here is derived from an EMBL/GenBank/DDBJ whole genome shotgun (WGS) entry which is preliminary data.</text>
</comment>
<protein>
    <recommendedName>
        <fullName evidence="3">Glycoside hydrolase family 65</fullName>
    </recommendedName>
</protein>
<dbReference type="Gene3D" id="1.50.10.10">
    <property type="match status" value="1"/>
</dbReference>
<accession>A0ABP8PU29</accession>
<keyword evidence="2" id="KW-1185">Reference proteome</keyword>
<evidence type="ECO:0000313" key="2">
    <source>
        <dbReference type="Proteomes" id="UP001500731"/>
    </source>
</evidence>
<organism evidence="1 2">
    <name type="scientific">Microbacterium panaciterrae</name>
    <dbReference type="NCBI Taxonomy" id="985759"/>
    <lineage>
        <taxon>Bacteria</taxon>
        <taxon>Bacillati</taxon>
        <taxon>Actinomycetota</taxon>
        <taxon>Actinomycetes</taxon>
        <taxon>Micrococcales</taxon>
        <taxon>Microbacteriaceae</taxon>
        <taxon>Microbacterium</taxon>
    </lineage>
</organism>
<gene>
    <name evidence="1" type="ORF">GCM10023171_35600</name>
</gene>